<evidence type="ECO:0000313" key="3">
    <source>
        <dbReference type="Proteomes" id="UP000444316"/>
    </source>
</evidence>
<accession>A0A845I2J5</accession>
<reference evidence="2" key="1">
    <citation type="submission" date="2019-12" db="EMBL/GenBank/DDBJ databases">
        <title>Novel species isolated from a subtropical stream in China.</title>
        <authorList>
            <person name="Lu H."/>
        </authorList>
    </citation>
    <scope>NUCLEOTIDE SEQUENCE [LARGE SCALE GENOMIC DNA]</scope>
    <source>
        <strain evidence="2">FT93W</strain>
    </source>
</reference>
<evidence type="ECO:0000313" key="2">
    <source>
        <dbReference type="EMBL" id="MYN46005.1"/>
    </source>
</evidence>
<dbReference type="InterPro" id="IPR036465">
    <property type="entry name" value="vWFA_dom_sf"/>
</dbReference>
<dbReference type="Gene3D" id="3.40.50.410">
    <property type="entry name" value="von Willebrand factor, type A domain"/>
    <property type="match status" value="1"/>
</dbReference>
<dbReference type="Proteomes" id="UP000444316">
    <property type="component" value="Unassembled WGS sequence"/>
</dbReference>
<sequence>MPYQAPIQRTAPTAFLFLVDQSGSMGDRMAGMEKTKAQFVADVLNRTFMNLVTRCTKADGVRDYFDIGVIGYGDGGAQNSLHGALSHQILNPISAIEANPLRVEDRKRKVDDGAGGIIEQSIKFPVWFEPRANGGTPMCEAIQRAGIELAAWCDSHPDSYPPTVLHVTDGESTDGDPEQLAETLRQFATNDGNVLLLNLHVSAQPGNPISFPAGEGVLPDQYAKLLFRMSSALPAHLVKAVQDKGNAISTEARGYVFNAEAGEIVDFFDIGTRASQLR</sequence>
<name>A0A845I2J5_9BURK</name>
<dbReference type="EMBL" id="WWCL01000002">
    <property type="protein sequence ID" value="MYN46005.1"/>
    <property type="molecule type" value="Genomic_DNA"/>
</dbReference>
<gene>
    <name evidence="2" type="ORF">GTP23_13195</name>
</gene>
<dbReference type="SUPFAM" id="SSF53300">
    <property type="entry name" value="vWA-like"/>
    <property type="match status" value="1"/>
</dbReference>
<dbReference type="RefSeq" id="WP_161035535.1">
    <property type="nucleotide sequence ID" value="NZ_WWCL01000002.1"/>
</dbReference>
<proteinExistence type="predicted"/>
<feature type="domain" description="VWFA" evidence="1">
    <location>
        <begin position="14"/>
        <end position="202"/>
    </location>
</feature>
<dbReference type="InterPro" id="IPR002035">
    <property type="entry name" value="VWF_A"/>
</dbReference>
<comment type="caution">
    <text evidence="2">The sequence shown here is derived from an EMBL/GenBank/DDBJ whole genome shotgun (WGS) entry which is preliminary data.</text>
</comment>
<organism evidence="2 3">
    <name type="scientific">Duganella fentianensis</name>
    <dbReference type="NCBI Taxonomy" id="2692177"/>
    <lineage>
        <taxon>Bacteria</taxon>
        <taxon>Pseudomonadati</taxon>
        <taxon>Pseudomonadota</taxon>
        <taxon>Betaproteobacteria</taxon>
        <taxon>Burkholderiales</taxon>
        <taxon>Oxalobacteraceae</taxon>
        <taxon>Telluria group</taxon>
        <taxon>Duganella</taxon>
    </lineage>
</organism>
<dbReference type="AlphaFoldDB" id="A0A845I2J5"/>
<dbReference type="PROSITE" id="PS50234">
    <property type="entry name" value="VWFA"/>
    <property type="match status" value="1"/>
</dbReference>
<evidence type="ECO:0000259" key="1">
    <source>
        <dbReference type="PROSITE" id="PS50234"/>
    </source>
</evidence>
<protein>
    <submittedName>
        <fullName evidence="2">VWA domain-containing protein</fullName>
    </submittedName>
</protein>
<keyword evidence="3" id="KW-1185">Reference proteome</keyword>
<dbReference type="CDD" id="cd00198">
    <property type="entry name" value="vWFA"/>
    <property type="match status" value="1"/>
</dbReference>